<sequence>MLTKTAIKIANSSDLHRSRRLTRLEFSVAAVTLFWILPVLAFVVVSWAPVWTFFKSHHAAMAPWVQAILSALAIIASAWIAMSVQRRDHKNQLRGPIEVAIEVARYSRLAVEKTLDKLGSLEAIYDVAQGKEHFDVDGITLMAKLATELPVYELRNKDAARHMLSLSHMMRQLDALVRDTLAHHRQVDAKAFEDYCNSLIGMHETAKRTVKGLREALDTI</sequence>
<keyword evidence="1" id="KW-0812">Transmembrane</keyword>
<feature type="transmembrane region" description="Helical" evidence="1">
    <location>
        <begin position="26"/>
        <end position="49"/>
    </location>
</feature>
<organism evidence="2 3">
    <name type="scientific">Alcaligenes xylosoxydans xylosoxydans</name>
    <name type="common">Achromobacter xylosoxidans</name>
    <dbReference type="NCBI Taxonomy" id="85698"/>
    <lineage>
        <taxon>Bacteria</taxon>
        <taxon>Pseudomonadati</taxon>
        <taxon>Pseudomonadota</taxon>
        <taxon>Betaproteobacteria</taxon>
        <taxon>Burkholderiales</taxon>
        <taxon>Alcaligenaceae</taxon>
        <taxon>Achromobacter</taxon>
    </lineage>
</organism>
<dbReference type="AlphaFoldDB" id="A0A0X8NXM7"/>
<accession>A0A0X8NXM7</accession>
<evidence type="ECO:0000313" key="3">
    <source>
        <dbReference type="Proteomes" id="UP000060602"/>
    </source>
</evidence>
<dbReference type="EMBL" id="CP014060">
    <property type="protein sequence ID" value="AMG36134.1"/>
    <property type="molecule type" value="Genomic_DNA"/>
</dbReference>
<proteinExistence type="predicted"/>
<dbReference type="Proteomes" id="UP000060602">
    <property type="component" value="Chromosome"/>
</dbReference>
<keyword evidence="1" id="KW-1133">Transmembrane helix</keyword>
<keyword evidence="1" id="KW-0472">Membrane</keyword>
<name>A0A0X8NXM7_ALCXX</name>
<protein>
    <submittedName>
        <fullName evidence="2">Uncharacterized protein</fullName>
    </submittedName>
</protein>
<feature type="transmembrane region" description="Helical" evidence="1">
    <location>
        <begin position="61"/>
        <end position="84"/>
    </location>
</feature>
<dbReference type="RefSeq" id="WP_061071847.1">
    <property type="nucleotide sequence ID" value="NZ_CP014060.2"/>
</dbReference>
<evidence type="ECO:0000313" key="2">
    <source>
        <dbReference type="EMBL" id="AMG36134.1"/>
    </source>
</evidence>
<evidence type="ECO:0000256" key="1">
    <source>
        <dbReference type="SAM" id="Phobius"/>
    </source>
</evidence>
<reference evidence="3" key="1">
    <citation type="submission" date="2015-12" db="EMBL/GenBank/DDBJ databases">
        <title>FDA dAtabase for Regulatory Grade micrObial Sequences (FDA-ARGOS): Supporting development and validation of Infectious Disease Dx tests.</title>
        <authorList>
            <person name="Case J."/>
            <person name="Tallon L."/>
            <person name="Sadzewicz L."/>
            <person name="Sengamalay N."/>
            <person name="Ott S."/>
            <person name="Godinez A."/>
            <person name="Nagaraj S."/>
            <person name="Nadendla S."/>
            <person name="Sichtig H."/>
        </authorList>
    </citation>
    <scope>NUCLEOTIDE SEQUENCE [LARGE SCALE GENOMIC DNA]</scope>
    <source>
        <strain evidence="3">FDAARGOS_147</strain>
    </source>
</reference>
<gene>
    <name evidence="2" type="ORF">AL504_08885</name>
</gene>